<proteinExistence type="predicted"/>
<evidence type="ECO:0000313" key="1">
    <source>
        <dbReference type="EMBL" id="KKR32914.1"/>
    </source>
</evidence>
<comment type="caution">
    <text evidence="1">The sequence shown here is derived from an EMBL/GenBank/DDBJ whole genome shotgun (WGS) entry which is preliminary data.</text>
</comment>
<name>A0A0G0PXS0_9BACT</name>
<dbReference type="EMBL" id="LBXN01000028">
    <property type="protein sequence ID" value="KKR32914.1"/>
    <property type="molecule type" value="Genomic_DNA"/>
</dbReference>
<sequence>MISYIFVNCSLWYIVYIDYNINNMKAINLSKSLQKYTSGWVALDKENNVVAHAKVFSDLLDILKNKVKEKDLTVMAASDNYYGYITPCLK</sequence>
<evidence type="ECO:0000313" key="2">
    <source>
        <dbReference type="Proteomes" id="UP000034539"/>
    </source>
</evidence>
<reference evidence="1 2" key="1">
    <citation type="journal article" date="2015" name="Nature">
        <title>rRNA introns, odd ribosomes, and small enigmatic genomes across a large radiation of phyla.</title>
        <authorList>
            <person name="Brown C.T."/>
            <person name="Hug L.A."/>
            <person name="Thomas B.C."/>
            <person name="Sharon I."/>
            <person name="Castelle C.J."/>
            <person name="Singh A."/>
            <person name="Wilkins M.J."/>
            <person name="Williams K.H."/>
            <person name="Banfield J.F."/>
        </authorList>
    </citation>
    <scope>NUCLEOTIDE SEQUENCE [LARGE SCALE GENOMIC DNA]</scope>
</reference>
<gene>
    <name evidence="1" type="ORF">UT63_C0028G0003</name>
</gene>
<accession>A0A0G0PXS0</accession>
<protein>
    <submittedName>
        <fullName evidence="1">Uncharacterized protein</fullName>
    </submittedName>
</protein>
<organism evidence="1 2">
    <name type="scientific">Candidatus Gottesmanbacteria bacterium GW2011_GWC2_39_8</name>
    <dbReference type="NCBI Taxonomy" id="1618450"/>
    <lineage>
        <taxon>Bacteria</taxon>
        <taxon>Candidatus Gottesmaniibacteriota</taxon>
    </lineage>
</organism>
<dbReference type="AlphaFoldDB" id="A0A0G0PXS0"/>
<dbReference type="Proteomes" id="UP000034539">
    <property type="component" value="Unassembled WGS sequence"/>
</dbReference>